<organism evidence="1 2">
    <name type="scientific">Runella salmonicolor</name>
    <dbReference type="NCBI Taxonomy" id="2950278"/>
    <lineage>
        <taxon>Bacteria</taxon>
        <taxon>Pseudomonadati</taxon>
        <taxon>Bacteroidota</taxon>
        <taxon>Cytophagia</taxon>
        <taxon>Cytophagales</taxon>
        <taxon>Spirosomataceae</taxon>
        <taxon>Runella</taxon>
    </lineage>
</organism>
<dbReference type="RefSeq" id="WP_253530718.1">
    <property type="nucleotide sequence ID" value="NZ_JAMZEL010000009.1"/>
</dbReference>
<accession>A0ABT1FSY8</accession>
<evidence type="ECO:0000313" key="1">
    <source>
        <dbReference type="EMBL" id="MCP1384836.1"/>
    </source>
</evidence>
<dbReference type="Proteomes" id="UP001204772">
    <property type="component" value="Unassembled WGS sequence"/>
</dbReference>
<gene>
    <name evidence="1" type="ORF">NCI00_20540</name>
</gene>
<evidence type="ECO:0000313" key="2">
    <source>
        <dbReference type="Proteomes" id="UP001204772"/>
    </source>
</evidence>
<sequence>MPTVTPFDGLVNLKPVDNGTTYVVNDLTGLTPSLIDGLKRSGDLETTTELWTRTKSNAYERLKMDFELELSEKRDFRHEMAETLPPVPDAENAFESYTDFIGGVLEMRYNKHTIVEFNELIIWAEDEGTCVVALYDKMILKELYRSANINITPGINRIDLTQIIGSKKVALFGMELFVGLKTTVRLRPMECNLGFGGPVCDVAGIYSYKVDLDKGGLVYADFVKTSTEWPVHVGIKIVGDVDDLMTVHKTKLASAFRYLCGHLLIVERLKSENFNAFTNTLEEQMKELRDDYHKQYKSQLIKAIKTIYTTTDDSQVQGINTEHQGGFFTGSYV</sequence>
<keyword evidence="2" id="KW-1185">Reference proteome</keyword>
<protein>
    <submittedName>
        <fullName evidence="1">Uncharacterized protein</fullName>
    </submittedName>
</protein>
<comment type="caution">
    <text evidence="1">The sequence shown here is derived from an EMBL/GenBank/DDBJ whole genome shotgun (WGS) entry which is preliminary data.</text>
</comment>
<proteinExistence type="predicted"/>
<reference evidence="1 2" key="1">
    <citation type="submission" date="2022-06" db="EMBL/GenBank/DDBJ databases">
        <title>Runella sp. S5 genome sequencing.</title>
        <authorList>
            <person name="Park S."/>
        </authorList>
    </citation>
    <scope>NUCLEOTIDE SEQUENCE [LARGE SCALE GENOMIC DNA]</scope>
    <source>
        <strain evidence="1 2">S5</strain>
    </source>
</reference>
<dbReference type="EMBL" id="JAMZEL010000009">
    <property type="protein sequence ID" value="MCP1384836.1"/>
    <property type="molecule type" value="Genomic_DNA"/>
</dbReference>
<name>A0ABT1FSY8_9BACT</name>